<comment type="caution">
    <text evidence="2">The sequence shown here is derived from an EMBL/GenBank/DDBJ whole genome shotgun (WGS) entry which is preliminary data.</text>
</comment>
<organism evidence="2 3">
    <name type="scientific">Halopolyspora algeriensis</name>
    <dbReference type="NCBI Taxonomy" id="1500506"/>
    <lineage>
        <taxon>Bacteria</taxon>
        <taxon>Bacillati</taxon>
        <taxon>Actinomycetota</taxon>
        <taxon>Actinomycetes</taxon>
        <taxon>Actinomycetes incertae sedis</taxon>
        <taxon>Halopolyspora</taxon>
    </lineage>
</organism>
<evidence type="ECO:0000256" key="1">
    <source>
        <dbReference type="SAM" id="MobiDB-lite"/>
    </source>
</evidence>
<sequence>MADDVPGKSPLPRAGRRGTGLLPGESFVVRALRRQRVGHEAALDLVRVHPGRWEIAFQEENPGAACFLRHVAMAATSSYCLR</sequence>
<accession>A0A368VV48</accession>
<feature type="region of interest" description="Disordered" evidence="1">
    <location>
        <begin position="1"/>
        <end position="21"/>
    </location>
</feature>
<protein>
    <submittedName>
        <fullName evidence="2">Uncharacterized protein</fullName>
    </submittedName>
</protein>
<dbReference type="Proteomes" id="UP000253495">
    <property type="component" value="Unassembled WGS sequence"/>
</dbReference>
<dbReference type="AlphaFoldDB" id="A0A368VV48"/>
<gene>
    <name evidence="2" type="ORF">DFQ14_107203</name>
</gene>
<keyword evidence="3" id="KW-1185">Reference proteome</keyword>
<evidence type="ECO:0000313" key="2">
    <source>
        <dbReference type="EMBL" id="RCW43313.1"/>
    </source>
</evidence>
<reference evidence="2 3" key="1">
    <citation type="submission" date="2018-07" db="EMBL/GenBank/DDBJ databases">
        <title>Genomic Encyclopedia of Type Strains, Phase III (KMG-III): the genomes of soil and plant-associated and newly described type strains.</title>
        <authorList>
            <person name="Whitman W."/>
        </authorList>
    </citation>
    <scope>NUCLEOTIDE SEQUENCE [LARGE SCALE GENOMIC DNA]</scope>
    <source>
        <strain evidence="2 3">CECT 8575</strain>
    </source>
</reference>
<evidence type="ECO:0000313" key="3">
    <source>
        <dbReference type="Proteomes" id="UP000253495"/>
    </source>
</evidence>
<dbReference type="EMBL" id="QPJC01000007">
    <property type="protein sequence ID" value="RCW43313.1"/>
    <property type="molecule type" value="Genomic_DNA"/>
</dbReference>
<proteinExistence type="predicted"/>
<name>A0A368VV48_9ACTN</name>